<evidence type="ECO:0000256" key="8">
    <source>
        <dbReference type="ARBA" id="ARBA00022989"/>
    </source>
</evidence>
<dbReference type="InterPro" id="IPR039421">
    <property type="entry name" value="Type_1_exporter"/>
</dbReference>
<evidence type="ECO:0000256" key="12">
    <source>
        <dbReference type="SAM" id="MobiDB-lite"/>
    </source>
</evidence>
<dbReference type="Pfam" id="PF00664">
    <property type="entry name" value="ABC_membrane"/>
    <property type="match status" value="2"/>
</dbReference>
<dbReference type="GO" id="GO:0005524">
    <property type="term" value="F:ATP binding"/>
    <property type="evidence" value="ECO:0007669"/>
    <property type="project" value="UniProtKB-KW"/>
</dbReference>
<dbReference type="Proteomes" id="UP000027120">
    <property type="component" value="Unassembled WGS sequence"/>
</dbReference>
<evidence type="ECO:0000256" key="9">
    <source>
        <dbReference type="ARBA" id="ARBA00023136"/>
    </source>
</evidence>
<feature type="transmembrane region" description="Helical" evidence="13">
    <location>
        <begin position="496"/>
        <end position="520"/>
    </location>
</feature>
<dbReference type="PROSITE" id="PS50929">
    <property type="entry name" value="ABC_TM1F"/>
    <property type="match status" value="2"/>
</dbReference>
<keyword evidence="4 13" id="KW-0812">Transmembrane</keyword>
<gene>
    <name evidence="16" type="ORF">CISIN_1g000406mg</name>
</gene>
<evidence type="ECO:0000259" key="15">
    <source>
        <dbReference type="PROSITE" id="PS50929"/>
    </source>
</evidence>
<feature type="transmembrane region" description="Helical" evidence="13">
    <location>
        <begin position="1253"/>
        <end position="1275"/>
    </location>
</feature>
<dbReference type="Gene3D" id="3.40.50.300">
    <property type="entry name" value="P-loop containing nucleotide triphosphate hydrolases"/>
    <property type="match status" value="2"/>
</dbReference>
<dbReference type="InterPro" id="IPR017871">
    <property type="entry name" value="ABC_transporter-like_CS"/>
</dbReference>
<evidence type="ECO:0000259" key="14">
    <source>
        <dbReference type="PROSITE" id="PS50893"/>
    </source>
</evidence>
<dbReference type="GO" id="GO:0042626">
    <property type="term" value="F:ATPase-coupled transmembrane transporter activity"/>
    <property type="evidence" value="ECO:0000318"/>
    <property type="project" value="GO_Central"/>
</dbReference>
<feature type="transmembrane region" description="Helical" evidence="13">
    <location>
        <begin position="1114"/>
        <end position="1134"/>
    </location>
</feature>
<keyword evidence="17" id="KW-1185">Reference proteome</keyword>
<dbReference type="GO" id="GO:0016020">
    <property type="term" value="C:membrane"/>
    <property type="evidence" value="ECO:0000318"/>
    <property type="project" value="GO_Central"/>
</dbReference>
<keyword evidence="7" id="KW-0067">ATP-binding</keyword>
<keyword evidence="3" id="KW-0813">Transport</keyword>
<feature type="compositionally biased region" description="Basic and acidic residues" evidence="12">
    <location>
        <begin position="1"/>
        <end position="11"/>
    </location>
</feature>
<sequence>MESSFEIDHSSFHTYHPQHHTTPIRSHYGSSSPSPFNSRYLSSRNPTPHRVRRRAPATPFAADDDISWQGEVSWQVEPSGWRDSRNLGAALSPWALSTPSNINAFRRSAKDFYLSRTSGGLRSFANPYYDYPSHSGVPSGRLELHSYVARDNNSFLRSKKNKLGDHRKSHQGIPRLGKIEGTSRPVSPLATEDELSMIDYDTLDHVERQVHLSGTNHNPHKHDDPRWFSVSRAYMDDDDVFSHFHNHHGSSDGKHNNNVHELSQNGHDHGGHHRMSYKMDNLDDEFLHGHRGHDAWLSTSHHYGGGDGRNNDPELVSPYNEDDAEVAKPVGLFSLFKYSTKLDMILVLLGCIGALINGGALPWYSYFFGNFVNKIANESSDPDKTQMMKDAEKICLLMTVLAAIVMMGAYLEITCWRLVGERSAQRIRTKYLRAVLRQDIAFFDTEVSTSDIMHGISSDIAQIQEVMGEKVAHFAHNIFTFICGYTVGFLRSWKVSLVVLSVTPLMMFCGMAYKAVYVGLTSKEEASYRRAGSVAEQAISSIRTVFSFVAEDHFAVRYAGLLADSIPFGAKLGFAKGAGMGVIYLVTYATWALAFWYGSILVARKELSGGAAIACFFGVNVGGRGLALSLSYFAQFAQGTVAATRVFEIIDRVPEIDPYNSEGRKLSSVSGKIEFKGVTFAYPSRPETVILRSLNLVIPSSKTLALVGTSGGGKSTVFALIERFYDPTKGLITLDGHDLKSLQVKWLRTQIGMVGQEPILFATSILENVLMGKENATMKEAVAACKAASAHSFISELPLGYDTQVGDRGTQLSGGQKQRIALARAMIKDPRILLLDEPTSALDSESESIVQQAIDKISVGRTTIVIAHRLATVKNANTIVVLDQGSVVEIGNHRQLLERGGAYHDLVKLASEAVSQPQSKQKDAKRGIEFSIYEKSVIEVSRSRYANEVSKSKYFKSMQAEIQTVEEEQQKPRPRKFQLSEIWKLQRPEFAMIIFGFILGMHAGAILSIFPLILGQALQVYFDDTASTLRRDVRYLSLALVGLGFGCIIFMTGQQGFCGWAGTKLTMRVRELLFRSILKQEPGWFDFEENSTGVLVSRLSIDSISFRSVLGDRFSVLLMGLSSAAVGLGVSLVLNWRLTLVAAALTPFTLGASYLSLIINVGPKIDNSSYAKASSIASGAVSNIRTVTTFSAQEQIINSFDKALSEPKKKSVKRSQILGLTLGFSQGAMYVAYTFTLWFGAYLVKQGHASFGVVYKIFLILVLSSFSVGQLAGLAPDTSMAATAIPAVLQITKRKPLIDNVKGRKLERSKPLGIELKMVTFTYPSRPEVTVLKDFCLKVKGGSMVALVGGSGSGKSTVIWLIQRFYDPNQGKVMIEGVDLREINVKWLRKQTALVGQEPALFAGTIRDNIALGNPKASWAEIEEAAEEAYIHKFISSLPQGYETQVGESGVQLSGGQKQRIAIARAILKGSRVLLLDEASSALDLESEKHVQDALRKVSKRATTIVVAHRLSTIREANMIAVVRDGAVVEYGSHETLLASHLNGVYASLVRAETEANAFS</sequence>
<evidence type="ECO:0000256" key="4">
    <source>
        <dbReference type="ARBA" id="ARBA00022692"/>
    </source>
</evidence>
<dbReference type="InterPro" id="IPR027417">
    <property type="entry name" value="P-loop_NTPase"/>
</dbReference>
<feature type="transmembrane region" description="Helical" evidence="13">
    <location>
        <begin position="471"/>
        <end position="490"/>
    </location>
</feature>
<feature type="transmembrane region" description="Helical" evidence="13">
    <location>
        <begin position="396"/>
        <end position="419"/>
    </location>
</feature>
<evidence type="ECO:0000256" key="7">
    <source>
        <dbReference type="ARBA" id="ARBA00022840"/>
    </source>
</evidence>
<feature type="transmembrane region" description="Helical" evidence="13">
    <location>
        <begin position="1140"/>
        <end position="1162"/>
    </location>
</feature>
<dbReference type="GO" id="GO:0005886">
    <property type="term" value="C:plasma membrane"/>
    <property type="evidence" value="ECO:0007669"/>
    <property type="project" value="UniProtKB-SubCell"/>
</dbReference>
<dbReference type="PROSITE" id="PS50893">
    <property type="entry name" value="ABC_TRANSPORTER_2"/>
    <property type="match status" value="2"/>
</dbReference>
<dbReference type="SMART" id="SM00382">
    <property type="entry name" value="AAA"/>
    <property type="match status" value="2"/>
</dbReference>
<keyword evidence="6" id="KW-0547">Nucleotide-binding</keyword>
<feature type="transmembrane region" description="Helical" evidence="13">
    <location>
        <begin position="990"/>
        <end position="1013"/>
    </location>
</feature>
<dbReference type="InterPro" id="IPR003439">
    <property type="entry name" value="ABC_transporter-like_ATP-bd"/>
</dbReference>
<evidence type="ECO:0000256" key="5">
    <source>
        <dbReference type="ARBA" id="ARBA00022737"/>
    </source>
</evidence>
<dbReference type="PaxDb" id="2711-XP_006466134.1"/>
<protein>
    <submittedName>
        <fullName evidence="16">Uncharacterized protein</fullName>
    </submittedName>
</protein>
<feature type="compositionally biased region" description="Polar residues" evidence="12">
    <location>
        <begin position="20"/>
        <end position="46"/>
    </location>
</feature>
<dbReference type="CDD" id="cd18578">
    <property type="entry name" value="ABC_6TM_Pgp_ABCB1_D2_like"/>
    <property type="match status" value="1"/>
</dbReference>
<feature type="transmembrane region" description="Helical" evidence="13">
    <location>
        <begin position="1033"/>
        <end position="1051"/>
    </location>
</feature>
<evidence type="ECO:0000256" key="2">
    <source>
        <dbReference type="ARBA" id="ARBA00007577"/>
    </source>
</evidence>
<evidence type="ECO:0000256" key="13">
    <source>
        <dbReference type="SAM" id="Phobius"/>
    </source>
</evidence>
<dbReference type="SUPFAM" id="SSF52540">
    <property type="entry name" value="P-loop containing nucleoside triphosphate hydrolases"/>
    <property type="match status" value="2"/>
</dbReference>
<dbReference type="GO" id="GO:0055085">
    <property type="term" value="P:transmembrane transport"/>
    <property type="evidence" value="ECO:0000318"/>
    <property type="project" value="GO_Central"/>
</dbReference>
<keyword evidence="8 13" id="KW-1133">Transmembrane helix</keyword>
<keyword evidence="10" id="KW-0325">Glycoprotein</keyword>
<organism evidence="16 17">
    <name type="scientific">Citrus sinensis</name>
    <name type="common">Sweet orange</name>
    <name type="synonym">Citrus aurantium var. sinensis</name>
    <dbReference type="NCBI Taxonomy" id="2711"/>
    <lineage>
        <taxon>Eukaryota</taxon>
        <taxon>Viridiplantae</taxon>
        <taxon>Streptophyta</taxon>
        <taxon>Embryophyta</taxon>
        <taxon>Tracheophyta</taxon>
        <taxon>Spermatophyta</taxon>
        <taxon>Magnoliopsida</taxon>
        <taxon>eudicotyledons</taxon>
        <taxon>Gunneridae</taxon>
        <taxon>Pentapetalae</taxon>
        <taxon>rosids</taxon>
        <taxon>malvids</taxon>
        <taxon>Sapindales</taxon>
        <taxon>Rutaceae</taxon>
        <taxon>Aurantioideae</taxon>
        <taxon>Citrus</taxon>
    </lineage>
</organism>
<dbReference type="PANTHER" id="PTHR43394">
    <property type="entry name" value="ATP-DEPENDENT PERMEASE MDL1, MITOCHONDRIAL"/>
    <property type="match status" value="1"/>
</dbReference>
<feature type="domain" description="ABC transmembrane type-1" evidence="15">
    <location>
        <begin position="348"/>
        <end position="638"/>
    </location>
</feature>
<dbReference type="InterPro" id="IPR003593">
    <property type="entry name" value="AAA+_ATPase"/>
</dbReference>
<dbReference type="Gene3D" id="1.20.1560.10">
    <property type="entry name" value="ABC transporter type 1, transmembrane domain"/>
    <property type="match status" value="2"/>
</dbReference>
<dbReference type="Pfam" id="PF00005">
    <property type="entry name" value="ABC_tran"/>
    <property type="match status" value="2"/>
</dbReference>
<reference evidence="16 17" key="1">
    <citation type="submission" date="2014-04" db="EMBL/GenBank/DDBJ databases">
        <authorList>
            <consortium name="International Citrus Genome Consortium"/>
            <person name="Gmitter F."/>
            <person name="Chen C."/>
            <person name="Farmerie W."/>
            <person name="Harkins T."/>
            <person name="Desany B."/>
            <person name="Mohiuddin M."/>
            <person name="Kodira C."/>
            <person name="Borodovsky M."/>
            <person name="Lomsadze A."/>
            <person name="Burns P."/>
            <person name="Jenkins J."/>
            <person name="Prochnik S."/>
            <person name="Shu S."/>
            <person name="Chapman J."/>
            <person name="Pitluck S."/>
            <person name="Schmutz J."/>
            <person name="Rokhsar D."/>
        </authorList>
    </citation>
    <scope>NUCLEOTIDE SEQUENCE</scope>
</reference>
<feature type="domain" description="ABC transporter" evidence="14">
    <location>
        <begin position="673"/>
        <end position="909"/>
    </location>
</feature>
<dbReference type="FunFam" id="3.40.50.300:FF:000205">
    <property type="entry name" value="ABC transporter B family member 4"/>
    <property type="match status" value="1"/>
</dbReference>
<evidence type="ECO:0000256" key="6">
    <source>
        <dbReference type="ARBA" id="ARBA00022741"/>
    </source>
</evidence>
<dbReference type="FunFam" id="1.20.1560.10:FF:000155">
    <property type="entry name" value="ATP-binding cassette transporter, subfamily B, member 2, group MDR/PGP protein PpABCB2"/>
    <property type="match status" value="1"/>
</dbReference>
<evidence type="ECO:0000313" key="16">
    <source>
        <dbReference type="EMBL" id="KDO45716.1"/>
    </source>
</evidence>
<feature type="domain" description="ABC transporter" evidence="14">
    <location>
        <begin position="1314"/>
        <end position="1550"/>
    </location>
</feature>
<evidence type="ECO:0000256" key="10">
    <source>
        <dbReference type="ARBA" id="ARBA00023180"/>
    </source>
</evidence>
<comment type="subcellular location">
    <subcellularLocation>
        <location evidence="1">Cell membrane</location>
        <topology evidence="1">Multi-pass membrane protein</topology>
    </subcellularLocation>
</comment>
<feature type="transmembrane region" description="Helical" evidence="13">
    <location>
        <begin position="1217"/>
        <end position="1241"/>
    </location>
</feature>
<dbReference type="InterPro" id="IPR036640">
    <property type="entry name" value="ABC1_TM_sf"/>
</dbReference>
<feature type="transmembrane region" description="Helical" evidence="13">
    <location>
        <begin position="344"/>
        <end position="364"/>
    </location>
</feature>
<dbReference type="SMR" id="A0A067E4B7"/>
<evidence type="ECO:0000256" key="1">
    <source>
        <dbReference type="ARBA" id="ARBA00004651"/>
    </source>
</evidence>
<feature type="region of interest" description="Disordered" evidence="12">
    <location>
        <begin position="1"/>
        <end position="62"/>
    </location>
</feature>
<dbReference type="GO" id="GO:0016887">
    <property type="term" value="F:ATP hydrolysis activity"/>
    <property type="evidence" value="ECO:0007669"/>
    <property type="project" value="InterPro"/>
</dbReference>
<keyword evidence="9 13" id="KW-0472">Membrane</keyword>
<evidence type="ECO:0000256" key="11">
    <source>
        <dbReference type="ARBA" id="ARBA00062948"/>
    </source>
</evidence>
<comment type="similarity">
    <text evidence="2">Belongs to the ABC transporter superfamily. ABCB family. Multidrug resistance exporter (TC 3.A.1.201) subfamily.</text>
</comment>
<dbReference type="GO" id="GO:0140359">
    <property type="term" value="F:ABC-type transporter activity"/>
    <property type="evidence" value="ECO:0007669"/>
    <property type="project" value="InterPro"/>
</dbReference>
<dbReference type="SUPFAM" id="SSF90123">
    <property type="entry name" value="ABC transporter transmembrane region"/>
    <property type="match status" value="2"/>
</dbReference>
<evidence type="ECO:0000256" key="3">
    <source>
        <dbReference type="ARBA" id="ARBA00022448"/>
    </source>
</evidence>
<dbReference type="STRING" id="2711.A0A067E4B7"/>
<dbReference type="FunFam" id="3.40.50.300:FF:000066">
    <property type="entry name" value="ABC transporter B family member 1"/>
    <property type="match status" value="1"/>
</dbReference>
<dbReference type="EMBL" id="KK785238">
    <property type="protein sequence ID" value="KDO45716.1"/>
    <property type="molecule type" value="Genomic_DNA"/>
</dbReference>
<feature type="domain" description="ABC transmembrane type-1" evidence="15">
    <location>
        <begin position="994"/>
        <end position="1280"/>
    </location>
</feature>
<dbReference type="PROSITE" id="PS00211">
    <property type="entry name" value="ABC_TRANSPORTER_1"/>
    <property type="match status" value="2"/>
</dbReference>
<name>A0A067E4B7_CITSI</name>
<dbReference type="InterPro" id="IPR011527">
    <property type="entry name" value="ABC1_TM_dom"/>
</dbReference>
<proteinExistence type="inferred from homology"/>
<feature type="region of interest" description="Disordered" evidence="12">
    <location>
        <begin position="162"/>
        <end position="186"/>
    </location>
</feature>
<accession>A0A067E4B7</accession>
<feature type="transmembrane region" description="Helical" evidence="13">
    <location>
        <begin position="581"/>
        <end position="603"/>
    </location>
</feature>
<dbReference type="PANTHER" id="PTHR43394:SF11">
    <property type="entry name" value="ATP-BINDING CASSETTE TRANSPORTER"/>
    <property type="match status" value="1"/>
</dbReference>
<feature type="transmembrane region" description="Helical" evidence="13">
    <location>
        <begin position="609"/>
        <end position="627"/>
    </location>
</feature>
<evidence type="ECO:0000313" key="17">
    <source>
        <dbReference type="Proteomes" id="UP000027120"/>
    </source>
</evidence>
<dbReference type="CDD" id="cd18577">
    <property type="entry name" value="ABC_6TM_Pgp_ABCB1_D1_like"/>
    <property type="match status" value="1"/>
</dbReference>
<dbReference type="eggNOG" id="KOG0055">
    <property type="taxonomic scope" value="Eukaryota"/>
</dbReference>
<dbReference type="CDD" id="cd03249">
    <property type="entry name" value="ABC_MTABC3_MDL1_MDL2"/>
    <property type="match status" value="2"/>
</dbReference>
<comment type="subunit">
    <text evidence="11">Interacts with 1-naphthylphthalamic acid (NPA).</text>
</comment>
<keyword evidence="5" id="KW-0677">Repeat</keyword>